<comment type="caution">
    <text evidence="8">The sequence shown here is derived from an EMBL/GenBank/DDBJ whole genome shotgun (WGS) entry which is preliminary data.</text>
</comment>
<dbReference type="Gene3D" id="3.60.120.10">
    <property type="entry name" value="Anthranilate synthase"/>
    <property type="match status" value="1"/>
</dbReference>
<dbReference type="OrthoDB" id="195185at2157"/>
<dbReference type="UniPathway" id="UPA00035">
    <property type="reaction ID" value="UER00040"/>
</dbReference>
<dbReference type="NCBIfam" id="TIGR00543">
    <property type="entry name" value="isochor_syn"/>
    <property type="match status" value="1"/>
</dbReference>
<dbReference type="InterPro" id="IPR004561">
    <property type="entry name" value="IsoChor_synthase"/>
</dbReference>
<evidence type="ECO:0000256" key="3">
    <source>
        <dbReference type="ARBA" id="ARBA00012824"/>
    </source>
</evidence>
<evidence type="ECO:0000313" key="9">
    <source>
        <dbReference type="Proteomes" id="UP000054387"/>
    </source>
</evidence>
<dbReference type="EC" id="5.4.4.2" evidence="3"/>
<evidence type="ECO:0000256" key="4">
    <source>
        <dbReference type="ARBA" id="ARBA00023235"/>
    </source>
</evidence>
<dbReference type="STRING" id="1514971.AUR64_11715"/>
<dbReference type="SUPFAM" id="SSF56322">
    <property type="entry name" value="ADC synthase"/>
    <property type="match status" value="1"/>
</dbReference>
<keyword evidence="4" id="KW-0413">Isomerase</keyword>
<dbReference type="RefSeq" id="WP_058581597.1">
    <property type="nucleotide sequence ID" value="NZ_LOPU01000018.1"/>
</dbReference>
<sequence length="446" mass="48569">MNPAQRNQEAVVSHAEATLVSRSCEIPDVSFRAFLADQNAPRVHWASPDGLELVGGGAAAHLTASGPKRFDSLRDEAEALFADADHEGPEATRPRMLGGLSFDADHEETPPWTGFAAATFVLPRVQLTRGDDATWLTVVEYGPDATVDSAADALDAARESLSELPMMRPSGGSPGVADRHWRTPKREWTAQVERVTERIRSGDLLKVVLATALDLELAEEVDIPDVLERLRRTYPECYRFLVQPTDEAAFFGPPPERLVKRAGRSVETEALAGSMPRGETPEDDADYAESLLESEKLQHEQQLVADTICEQLEQFGDVTARDKRIRKLSNIQHLQTPISATLDGDAHVLSLVEALHPTPAVGGLPLEAALETIRETESFDRGWYASPVGWFDADGNGEFAVGIRSGVAGGKQATLFAGNGIVGDSDPEAEWDELQPKVRPILDELE</sequence>
<comment type="similarity">
    <text evidence="2">Belongs to the isochorismate synthase family.</text>
</comment>
<evidence type="ECO:0000259" key="7">
    <source>
        <dbReference type="Pfam" id="PF00425"/>
    </source>
</evidence>
<gene>
    <name evidence="8" type="ORF">AUR64_11715</name>
</gene>
<dbReference type="PANTHER" id="PTHR42839">
    <property type="entry name" value="ISOCHORISMATE SYNTHASE ENTC"/>
    <property type="match status" value="1"/>
</dbReference>
<dbReference type="GO" id="GO:0008909">
    <property type="term" value="F:isochorismate synthase activity"/>
    <property type="evidence" value="ECO:0007669"/>
    <property type="project" value="UniProtKB-EC"/>
</dbReference>
<dbReference type="PANTHER" id="PTHR42839:SF2">
    <property type="entry name" value="ISOCHORISMATE SYNTHASE ENTC"/>
    <property type="match status" value="1"/>
</dbReference>
<keyword evidence="9" id="KW-1185">Reference proteome</keyword>
<dbReference type="InterPro" id="IPR005801">
    <property type="entry name" value="ADC_synthase"/>
</dbReference>
<proteinExistence type="inferred from homology"/>
<feature type="domain" description="Chorismate-utilising enzyme C-terminal" evidence="7">
    <location>
        <begin position="185"/>
        <end position="437"/>
    </location>
</feature>
<accession>A0A0W1RC96</accession>
<evidence type="ECO:0000256" key="5">
    <source>
        <dbReference type="ARBA" id="ARBA00041564"/>
    </source>
</evidence>
<dbReference type="EMBL" id="LOPU01000018">
    <property type="protein sequence ID" value="KTG10243.1"/>
    <property type="molecule type" value="Genomic_DNA"/>
</dbReference>
<reference evidence="8 9" key="1">
    <citation type="submission" date="2015-12" db="EMBL/GenBank/DDBJ databases">
        <title>Haloprofundus marisrubri gen. nov., sp. nov., an extremely halophilic archaeon isolated from the Discovery deep brine-seawater interface in the Red Sea.</title>
        <authorList>
            <person name="Zhang G."/>
            <person name="Stingl U."/>
            <person name="Rashid M."/>
        </authorList>
    </citation>
    <scope>NUCLEOTIDE SEQUENCE [LARGE SCALE GENOMIC DNA]</scope>
    <source>
        <strain evidence="8 9">SB9</strain>
    </source>
</reference>
<dbReference type="Pfam" id="PF00425">
    <property type="entry name" value="Chorismate_bind"/>
    <property type="match status" value="1"/>
</dbReference>
<dbReference type="GO" id="GO:0000162">
    <property type="term" value="P:L-tryptophan biosynthetic process"/>
    <property type="evidence" value="ECO:0007669"/>
    <property type="project" value="UniProtKB-UniPathway"/>
</dbReference>
<dbReference type="InterPro" id="IPR015890">
    <property type="entry name" value="Chorismate_C"/>
</dbReference>
<evidence type="ECO:0000256" key="1">
    <source>
        <dbReference type="ARBA" id="ARBA00000799"/>
    </source>
</evidence>
<feature type="compositionally biased region" description="Basic and acidic residues" evidence="6">
    <location>
        <begin position="434"/>
        <end position="446"/>
    </location>
</feature>
<evidence type="ECO:0000313" key="8">
    <source>
        <dbReference type="EMBL" id="KTG10243.1"/>
    </source>
</evidence>
<feature type="region of interest" description="Disordered" evidence="6">
    <location>
        <begin position="424"/>
        <end position="446"/>
    </location>
</feature>
<dbReference type="Proteomes" id="UP000054387">
    <property type="component" value="Unassembled WGS sequence"/>
</dbReference>
<organism evidence="8 9">
    <name type="scientific">Haloprofundus marisrubri</name>
    <dbReference type="NCBI Taxonomy" id="1514971"/>
    <lineage>
        <taxon>Archaea</taxon>
        <taxon>Methanobacteriati</taxon>
        <taxon>Methanobacteriota</taxon>
        <taxon>Stenosarchaea group</taxon>
        <taxon>Halobacteria</taxon>
        <taxon>Halobacteriales</taxon>
        <taxon>Haloferacaceae</taxon>
        <taxon>Haloprofundus</taxon>
    </lineage>
</organism>
<dbReference type="AlphaFoldDB" id="A0A0W1RC96"/>
<name>A0A0W1RC96_9EURY</name>
<protein>
    <recommendedName>
        <fullName evidence="3">isochorismate synthase</fullName>
        <ecNumber evidence="3">5.4.4.2</ecNumber>
    </recommendedName>
    <alternativeName>
        <fullName evidence="5">Isochorismate mutase</fullName>
    </alternativeName>
</protein>
<evidence type="ECO:0000256" key="6">
    <source>
        <dbReference type="SAM" id="MobiDB-lite"/>
    </source>
</evidence>
<evidence type="ECO:0000256" key="2">
    <source>
        <dbReference type="ARBA" id="ARBA00005297"/>
    </source>
</evidence>
<comment type="catalytic activity">
    <reaction evidence="1">
        <text>chorismate = isochorismate</text>
        <dbReference type="Rhea" id="RHEA:18985"/>
        <dbReference type="ChEBI" id="CHEBI:29748"/>
        <dbReference type="ChEBI" id="CHEBI:29780"/>
        <dbReference type="EC" id="5.4.4.2"/>
    </reaction>
</comment>